<protein>
    <submittedName>
        <fullName evidence="1">Uncharacterized protein</fullName>
    </submittedName>
</protein>
<accession>A0AAV4UXF6</accession>
<dbReference type="AlphaFoldDB" id="A0AAV4UXF6"/>
<sequence>MKKAVLIFVNDVATVRTFSAEIPPKNQISLKSKLERNKSLLIHDIGGRREADIRRMLLHPVICSICHWHHLKMLDILGKCREVRISSQRGNSLSAYTKICVSLQERLSLDRRFIKSMSPELRKSLASPTYFRECTLNFQITFHTSPPKIKYLQYSEP</sequence>
<keyword evidence="2" id="KW-1185">Reference proteome</keyword>
<reference evidence="1 2" key="1">
    <citation type="submission" date="2021-06" db="EMBL/GenBank/DDBJ databases">
        <title>Caerostris extrusa draft genome.</title>
        <authorList>
            <person name="Kono N."/>
            <person name="Arakawa K."/>
        </authorList>
    </citation>
    <scope>NUCLEOTIDE SEQUENCE [LARGE SCALE GENOMIC DNA]</scope>
</reference>
<dbReference type="Proteomes" id="UP001054945">
    <property type="component" value="Unassembled WGS sequence"/>
</dbReference>
<gene>
    <name evidence="1" type="ORF">CEXT_734251</name>
</gene>
<dbReference type="EMBL" id="BPLR01013618">
    <property type="protein sequence ID" value="GIY62423.1"/>
    <property type="molecule type" value="Genomic_DNA"/>
</dbReference>
<organism evidence="1 2">
    <name type="scientific">Caerostris extrusa</name>
    <name type="common">Bark spider</name>
    <name type="synonym">Caerostris bankana</name>
    <dbReference type="NCBI Taxonomy" id="172846"/>
    <lineage>
        <taxon>Eukaryota</taxon>
        <taxon>Metazoa</taxon>
        <taxon>Ecdysozoa</taxon>
        <taxon>Arthropoda</taxon>
        <taxon>Chelicerata</taxon>
        <taxon>Arachnida</taxon>
        <taxon>Araneae</taxon>
        <taxon>Araneomorphae</taxon>
        <taxon>Entelegynae</taxon>
        <taxon>Araneoidea</taxon>
        <taxon>Araneidae</taxon>
        <taxon>Caerostris</taxon>
    </lineage>
</organism>
<name>A0AAV4UXF6_CAEEX</name>
<comment type="caution">
    <text evidence="1">The sequence shown here is derived from an EMBL/GenBank/DDBJ whole genome shotgun (WGS) entry which is preliminary data.</text>
</comment>
<evidence type="ECO:0000313" key="1">
    <source>
        <dbReference type="EMBL" id="GIY62423.1"/>
    </source>
</evidence>
<evidence type="ECO:0000313" key="2">
    <source>
        <dbReference type="Proteomes" id="UP001054945"/>
    </source>
</evidence>
<proteinExistence type="predicted"/>